<name>A0A7U2I9W1_PHANO</name>
<dbReference type="PANTHER" id="PTHR24148:SF80">
    <property type="entry name" value="HETEROKARYON INCOMPATIBILITY DOMAIN-CONTAINING PROTEIN"/>
    <property type="match status" value="1"/>
</dbReference>
<keyword evidence="3" id="KW-1185">Reference proteome</keyword>
<sequence>MPMGPYKTAQTQQHIRSEIFHSLCHLEMATHESRDYDYTKLAHTDSIRLVELLPGDVGSPLACNIVDARKNNEPKYEALSYAWGEPTMSHTVRELASQATLHITSNLSQALHAIRYENTPRVIWIDAICINQSDLREKGHQVALMGQIYRDAQRVVVWLGLKIATDRLQVLVDELVQIAREWSPYFLALSSHPHAGDIMLKKMRRTLRRISILRVFDQPWYNRVWVVQEYVLARDIQWVTAEGNLPSGLMEDAVENLQSITHEELIWSARDLKNLRVAGRRMYQLFSRRHKRLSGGQTGQDVQISSLTSCFFQISVGRQCKDPRDKLYALLAVAEEDLDIKPDYSLSPSVIFLDFAIRSLLKGDLNLLHASGLNPEIEDGSSPLVPWTTNWDYMTNPLDILELRFSAASIFPVKASAFARDMVSIAGVRVDSLSHSTAKDQVNYYWDFARWFVAKQNLPGTGLDVNAWGYDILGAIRPISPYNNQPLRVSFELLTTLETQKRPTPAYNPATLTDNHMWFATERWQKDCTIFITEQGYLGLGPSWKLPNDQVVIFDGAANPVLLRKAANKDGVDHWHLVGECYLLGWMHGDYFGHTVVDELPSDASDSEHDKKYLVKESFVLC</sequence>
<evidence type="ECO:0000313" key="3">
    <source>
        <dbReference type="Proteomes" id="UP000663193"/>
    </source>
</evidence>
<accession>A0A7U2I9W1</accession>
<dbReference type="InterPro" id="IPR010730">
    <property type="entry name" value="HET"/>
</dbReference>
<gene>
    <name evidence="2" type="ORF">JI435_133240</name>
</gene>
<protein>
    <recommendedName>
        <fullName evidence="1">Heterokaryon incompatibility domain-containing protein</fullName>
    </recommendedName>
</protein>
<dbReference type="OrthoDB" id="3553147at2759"/>
<dbReference type="EMBL" id="CP069041">
    <property type="protein sequence ID" value="QRD05889.1"/>
    <property type="molecule type" value="Genomic_DNA"/>
</dbReference>
<evidence type="ECO:0000313" key="2">
    <source>
        <dbReference type="EMBL" id="QRD05889.1"/>
    </source>
</evidence>
<reference evidence="3" key="1">
    <citation type="journal article" date="2021" name="BMC Genomics">
        <title>Chromosome-level genome assembly and manually-curated proteome of model necrotroph Parastagonospora nodorum Sn15 reveals a genome-wide trove of candidate effector homologs, and redundancy of virulence-related functions within an accessory chromosome.</title>
        <authorList>
            <person name="Bertazzoni S."/>
            <person name="Jones D.A.B."/>
            <person name="Phan H.T."/>
            <person name="Tan K.-C."/>
            <person name="Hane J.K."/>
        </authorList>
    </citation>
    <scope>NUCLEOTIDE SEQUENCE [LARGE SCALE GENOMIC DNA]</scope>
    <source>
        <strain evidence="3">SN15 / ATCC MYA-4574 / FGSC 10173)</strain>
    </source>
</reference>
<dbReference type="Proteomes" id="UP000663193">
    <property type="component" value="Chromosome 19"/>
</dbReference>
<dbReference type="VEuPathDB" id="FungiDB:JI435_133240"/>
<dbReference type="InterPro" id="IPR052895">
    <property type="entry name" value="HetReg/Transcr_Mod"/>
</dbReference>
<organism evidence="2 3">
    <name type="scientific">Phaeosphaeria nodorum (strain SN15 / ATCC MYA-4574 / FGSC 10173)</name>
    <name type="common">Glume blotch fungus</name>
    <name type="synonym">Parastagonospora nodorum</name>
    <dbReference type="NCBI Taxonomy" id="321614"/>
    <lineage>
        <taxon>Eukaryota</taxon>
        <taxon>Fungi</taxon>
        <taxon>Dikarya</taxon>
        <taxon>Ascomycota</taxon>
        <taxon>Pezizomycotina</taxon>
        <taxon>Dothideomycetes</taxon>
        <taxon>Pleosporomycetidae</taxon>
        <taxon>Pleosporales</taxon>
        <taxon>Pleosporineae</taxon>
        <taxon>Phaeosphaeriaceae</taxon>
        <taxon>Parastagonospora</taxon>
    </lineage>
</organism>
<dbReference type="Pfam" id="PF06985">
    <property type="entry name" value="HET"/>
    <property type="match status" value="1"/>
</dbReference>
<proteinExistence type="predicted"/>
<dbReference type="Pfam" id="PF26639">
    <property type="entry name" value="Het-6_barrel"/>
    <property type="match status" value="1"/>
</dbReference>
<evidence type="ECO:0000259" key="1">
    <source>
        <dbReference type="Pfam" id="PF06985"/>
    </source>
</evidence>
<dbReference type="PANTHER" id="PTHR24148">
    <property type="entry name" value="ANKYRIN REPEAT DOMAIN-CONTAINING PROTEIN 39 HOMOLOG-RELATED"/>
    <property type="match status" value="1"/>
</dbReference>
<dbReference type="OMA" id="EMATHES"/>
<feature type="domain" description="Heterokaryon incompatibility" evidence="1">
    <location>
        <begin position="76"/>
        <end position="229"/>
    </location>
</feature>
<dbReference type="AlphaFoldDB" id="A0A7U2I9W1"/>